<dbReference type="AlphaFoldDB" id="D8LW60"/>
<feature type="domain" description="Sec23/Sec24 trunk" evidence="7">
    <location>
        <begin position="230"/>
        <end position="455"/>
    </location>
</feature>
<dbReference type="InterPro" id="IPR006895">
    <property type="entry name" value="Znf_Sec23_Sec24"/>
</dbReference>
<dbReference type="Gene3D" id="3.40.20.10">
    <property type="entry name" value="Severin"/>
    <property type="match status" value="1"/>
</dbReference>
<dbReference type="SUPFAM" id="SSF82919">
    <property type="entry name" value="Zn-finger domain of Sec23/24"/>
    <property type="match status" value="1"/>
</dbReference>
<dbReference type="GO" id="GO:0008270">
    <property type="term" value="F:zinc ion binding"/>
    <property type="evidence" value="ECO:0007669"/>
    <property type="project" value="InterPro"/>
</dbReference>
<feature type="domain" description="Zinc finger Sec23/Sec24-type" evidence="6">
    <location>
        <begin position="143"/>
        <end position="181"/>
    </location>
</feature>
<organism evidence="10">
    <name type="scientific">Blastocystis hominis</name>
    <dbReference type="NCBI Taxonomy" id="12968"/>
    <lineage>
        <taxon>Eukaryota</taxon>
        <taxon>Sar</taxon>
        <taxon>Stramenopiles</taxon>
        <taxon>Bigyra</taxon>
        <taxon>Opalozoa</taxon>
        <taxon>Opalinata</taxon>
        <taxon>Blastocystidae</taxon>
        <taxon>Blastocystis</taxon>
    </lineage>
</organism>
<dbReference type="SUPFAM" id="SSF82754">
    <property type="entry name" value="C-terminal, gelsolin-like domain of Sec23/24"/>
    <property type="match status" value="1"/>
</dbReference>
<dbReference type="OMA" id="CVVKLRC"/>
<dbReference type="GO" id="GO:0030127">
    <property type="term" value="C:COPII vesicle coat"/>
    <property type="evidence" value="ECO:0007669"/>
    <property type="project" value="InterPro"/>
</dbReference>
<dbReference type="GO" id="GO:0000149">
    <property type="term" value="F:SNARE binding"/>
    <property type="evidence" value="ECO:0007669"/>
    <property type="project" value="TreeGrafter"/>
</dbReference>
<evidence type="ECO:0000256" key="3">
    <source>
        <dbReference type="ARBA" id="ARBA00022927"/>
    </source>
</evidence>
<reference evidence="10" key="1">
    <citation type="submission" date="2010-02" db="EMBL/GenBank/DDBJ databases">
        <title>Sequencing and annotation of the Blastocystis hominis genome.</title>
        <authorList>
            <person name="Wincker P."/>
        </authorList>
    </citation>
    <scope>NUCLEOTIDE SEQUENCE</scope>
    <source>
        <strain evidence="10">Singapore isolate B</strain>
    </source>
</reference>
<dbReference type="SUPFAM" id="SSF53300">
    <property type="entry name" value="vWA-like"/>
    <property type="match status" value="1"/>
</dbReference>
<dbReference type="InterPro" id="IPR036174">
    <property type="entry name" value="Znf_Sec23_Sec24_sf"/>
</dbReference>
<comment type="similarity">
    <text evidence="1">Belongs to the SEC23/SEC24 family. SEC24 subfamily.</text>
</comment>
<feature type="domain" description="Sec23/Sec24 helical" evidence="8">
    <location>
        <begin position="574"/>
        <end position="684"/>
    </location>
</feature>
<dbReference type="InterPro" id="IPR036465">
    <property type="entry name" value="vWFA_dom_sf"/>
</dbReference>
<sequence>MLTVVLFVWHPTPQEAKEPEEQPEYAPAPIYHEPPPAVIPPDQRIDPSTIPHPPANFQGPMTFPTDGDNLSLPLPQTPLQVIEGANSSPFFFRPSLSTIPEQRSMLTAALSGKDADFSTGFGVVLTPFAKNQPIHRVDRRAGIPRCSECRGYVNSFTSFSNYGRSFTCNLCGAVNDVPDWYQSPLDVNGRPLDIEAKPELQFGSYEAVVDSKQFNMKEGSVGRGDGIGRQIPVYSFLVDVSVGAVSTGLVQATIAGLKAATQLMVEKEGPSLVGIAMVDVRTHYLCWSQGRVRQIIMADYEEAFGAIAPGRWLIRVTEETLPQIHALLDYVLSYANAGSTATHAVLYAAVKGTMNVLRSVGGGRIVVIQGSPSIGEGSSLAKEGIKVYGTTDEAALYNRNGDTVWLEELDAQCQASAVRIDLLCAGAASDYFVLANLESIISDTGGSIYFAPSLRGPYREQALAELHAYLQVLVLNPSARSLSGRLRLSEGLNLITYYGGVVNDPQGNTFSCSCMTPDASIVAEIGIDRYIKKPYAYAQFAVLYHNDQMETCIRVFNYRFAVASDYATIYHSIDLTAYLMLITRATVAEVEQGGLFDTREHVQNIVATVLATYRNCVCSTTPICSKLLSLPERLAMLPLYLNALLKSPLLAMTPMNSVAKLEDVYPRVDERAYAKWILYNCTPERVMDYLYPHLYCLDETDEAWGKDEGDWVSMPNRLALSGRVLDHEHLFLMTGEFGIVLIVGKSVPIETCTRVLGVSTVVNTMHASELRILENDDPLCVRIQTVVQNLRESLGEHLQVRVYLRGEREMNQISVCLRDDRVRSDSSLSEFVCGFFKKVLSKYR</sequence>
<dbReference type="Pfam" id="PF04810">
    <property type="entry name" value="zf-Sec23_Sec24"/>
    <property type="match status" value="1"/>
</dbReference>
<dbReference type="RefSeq" id="XP_012894097.1">
    <property type="nucleotide sequence ID" value="XM_013038643.1"/>
</dbReference>
<protein>
    <recommendedName>
        <fullName evidence="12">Zinc finger Sec23/Sec24-type domain-containing protein</fullName>
    </recommendedName>
</protein>
<dbReference type="Gene3D" id="3.40.50.410">
    <property type="entry name" value="von Willebrand factor, type A domain"/>
    <property type="match status" value="1"/>
</dbReference>
<dbReference type="PANTHER" id="PTHR13803">
    <property type="entry name" value="SEC24-RELATED PROTEIN"/>
    <property type="match status" value="1"/>
</dbReference>
<dbReference type="Gene3D" id="1.20.120.730">
    <property type="entry name" value="Sec23/Sec24 helical domain"/>
    <property type="match status" value="1"/>
</dbReference>
<dbReference type="OrthoDB" id="49016at2759"/>
<proteinExistence type="inferred from homology"/>
<dbReference type="InterPro" id="IPR006896">
    <property type="entry name" value="Sec23/24_trunk_dom"/>
</dbReference>
<evidence type="ECO:0000256" key="5">
    <source>
        <dbReference type="SAM" id="SignalP"/>
    </source>
</evidence>
<feature type="chain" id="PRO_5003117615" description="Zinc finger Sec23/Sec24-type domain-containing protein" evidence="5">
    <location>
        <begin position="17"/>
        <end position="844"/>
    </location>
</feature>
<dbReference type="InParanoid" id="D8LW60"/>
<dbReference type="InterPro" id="IPR036175">
    <property type="entry name" value="Sec23/24_helical_dom_sf"/>
</dbReference>
<dbReference type="SUPFAM" id="SSF81811">
    <property type="entry name" value="Helical domain of Sec23/24"/>
    <property type="match status" value="1"/>
</dbReference>
<evidence type="ECO:0000256" key="1">
    <source>
        <dbReference type="ARBA" id="ARBA00008334"/>
    </source>
</evidence>
<evidence type="ECO:0000313" key="11">
    <source>
        <dbReference type="Proteomes" id="UP000008312"/>
    </source>
</evidence>
<evidence type="ECO:0000256" key="4">
    <source>
        <dbReference type="SAM" id="MobiDB-lite"/>
    </source>
</evidence>
<dbReference type="InterPro" id="IPR050550">
    <property type="entry name" value="SEC23_SEC24_subfamily"/>
</dbReference>
<evidence type="ECO:0000259" key="9">
    <source>
        <dbReference type="Pfam" id="PF08033"/>
    </source>
</evidence>
<feature type="region of interest" description="Disordered" evidence="4">
    <location>
        <begin position="14"/>
        <end position="37"/>
    </location>
</feature>
<dbReference type="SUPFAM" id="SSF81995">
    <property type="entry name" value="beta-sandwich domain of Sec23/24"/>
    <property type="match status" value="1"/>
</dbReference>
<evidence type="ECO:0000259" key="7">
    <source>
        <dbReference type="Pfam" id="PF04811"/>
    </source>
</evidence>
<keyword evidence="11" id="KW-1185">Reference proteome</keyword>
<evidence type="ECO:0000259" key="8">
    <source>
        <dbReference type="Pfam" id="PF04815"/>
    </source>
</evidence>
<dbReference type="GO" id="GO:0006886">
    <property type="term" value="P:intracellular protein transport"/>
    <property type="evidence" value="ECO:0007669"/>
    <property type="project" value="InterPro"/>
</dbReference>
<evidence type="ECO:0000256" key="2">
    <source>
        <dbReference type="ARBA" id="ARBA00022448"/>
    </source>
</evidence>
<dbReference type="GO" id="GO:0090110">
    <property type="term" value="P:COPII-coated vesicle cargo loading"/>
    <property type="evidence" value="ECO:0007669"/>
    <property type="project" value="TreeGrafter"/>
</dbReference>
<feature type="signal peptide" evidence="5">
    <location>
        <begin position="1"/>
        <end position="16"/>
    </location>
</feature>
<accession>D8LW60</accession>
<dbReference type="InterPro" id="IPR012990">
    <property type="entry name" value="Beta-sandwich_Sec23_24"/>
</dbReference>
<feature type="domain" description="Sec23/Sec24 beta-sandwich" evidence="9">
    <location>
        <begin position="485"/>
        <end position="562"/>
    </location>
</feature>
<dbReference type="GeneID" id="24923087"/>
<dbReference type="Gene3D" id="2.30.30.380">
    <property type="entry name" value="Zn-finger domain of Sec23/24"/>
    <property type="match status" value="1"/>
</dbReference>
<dbReference type="Gene3D" id="2.60.40.1670">
    <property type="entry name" value="beta-sandwich domain of Sec23/24"/>
    <property type="match status" value="1"/>
</dbReference>
<dbReference type="GO" id="GO:0070971">
    <property type="term" value="C:endoplasmic reticulum exit site"/>
    <property type="evidence" value="ECO:0007669"/>
    <property type="project" value="TreeGrafter"/>
</dbReference>
<dbReference type="Pfam" id="PF04815">
    <property type="entry name" value="Sec23_helical"/>
    <property type="match status" value="1"/>
</dbReference>
<evidence type="ECO:0008006" key="12">
    <source>
        <dbReference type="Google" id="ProtNLM"/>
    </source>
</evidence>
<keyword evidence="2" id="KW-0813">Transport</keyword>
<evidence type="ECO:0000259" key="6">
    <source>
        <dbReference type="Pfam" id="PF04810"/>
    </source>
</evidence>
<dbReference type="InterPro" id="IPR036180">
    <property type="entry name" value="Gelsolin-like_dom_sf"/>
</dbReference>
<dbReference type="Pfam" id="PF08033">
    <property type="entry name" value="Sec23_BS"/>
    <property type="match status" value="1"/>
</dbReference>
<keyword evidence="5" id="KW-0732">Signal</keyword>
<gene>
    <name evidence="10" type="ORF">GSBLH_T00006963001</name>
</gene>
<dbReference type="InterPro" id="IPR029006">
    <property type="entry name" value="ADF-H/Gelsolin-like_dom_sf"/>
</dbReference>
<dbReference type="InterPro" id="IPR006900">
    <property type="entry name" value="Sec23/24_helical_dom"/>
</dbReference>
<dbReference type="EMBL" id="FN668638">
    <property type="protein sequence ID" value="CBK20049.2"/>
    <property type="molecule type" value="Genomic_DNA"/>
</dbReference>
<keyword evidence="3" id="KW-0653">Protein transport</keyword>
<name>D8LW60_BLAHO</name>
<evidence type="ECO:0000313" key="10">
    <source>
        <dbReference type="EMBL" id="CBK20049.2"/>
    </source>
</evidence>
<dbReference type="Proteomes" id="UP000008312">
    <property type="component" value="Unassembled WGS sequence"/>
</dbReference>
<dbReference type="Pfam" id="PF04811">
    <property type="entry name" value="Sec23_trunk"/>
    <property type="match status" value="1"/>
</dbReference>